<dbReference type="GO" id="GO:0003677">
    <property type="term" value="F:DNA binding"/>
    <property type="evidence" value="ECO:0007669"/>
    <property type="project" value="UniProtKB-KW"/>
</dbReference>
<dbReference type="PROSITE" id="PS51063">
    <property type="entry name" value="HTH_CRP_2"/>
    <property type="match status" value="1"/>
</dbReference>
<evidence type="ECO:0000256" key="3">
    <source>
        <dbReference type="ARBA" id="ARBA00023163"/>
    </source>
</evidence>
<dbReference type="Proteomes" id="UP000547011">
    <property type="component" value="Unassembled WGS sequence"/>
</dbReference>
<dbReference type="AlphaFoldDB" id="A0A7W6IJ08"/>
<evidence type="ECO:0000313" key="6">
    <source>
        <dbReference type="Proteomes" id="UP000547011"/>
    </source>
</evidence>
<sequence length="242" mass="27014">MIKPQIFSRFWSTGLLDREDLQTLQAQEWTRRTVEARTRFQMGRGFCVLASGLAARYGVSDAEEAQSTALIVPGDICDYSVATGTEPRARLVALTKSSYLWISAEQAIALAENAPNVLAAILAQLVIDRAVSEELLFSIARRTALERTAHFLCELEYRLRRMGLAHGGRFRLPMTQAEIGRHLGLTPVHVNRTMQELRRRHFVRSNGSGVELCDQQNLQQLAAFSPHYLNLSAGPSDQAFDA</sequence>
<gene>
    <name evidence="5" type="ORF">GGR20_000023</name>
</gene>
<dbReference type="InterPro" id="IPR012318">
    <property type="entry name" value="HTH_CRP"/>
</dbReference>
<keyword evidence="6" id="KW-1185">Reference proteome</keyword>
<keyword evidence="3" id="KW-0804">Transcription</keyword>
<proteinExistence type="predicted"/>
<reference evidence="5 6" key="1">
    <citation type="submission" date="2020-08" db="EMBL/GenBank/DDBJ databases">
        <title>Genomic Encyclopedia of Type Strains, Phase IV (KMG-IV): sequencing the most valuable type-strain genomes for metagenomic binning, comparative biology and taxonomic classification.</title>
        <authorList>
            <person name="Goeker M."/>
        </authorList>
    </citation>
    <scope>NUCLEOTIDE SEQUENCE [LARGE SCALE GENOMIC DNA]</scope>
    <source>
        <strain evidence="5 6">DSM 23447</strain>
    </source>
</reference>
<dbReference type="InterPro" id="IPR014710">
    <property type="entry name" value="RmlC-like_jellyroll"/>
</dbReference>
<evidence type="ECO:0000256" key="1">
    <source>
        <dbReference type="ARBA" id="ARBA00023015"/>
    </source>
</evidence>
<evidence type="ECO:0000259" key="4">
    <source>
        <dbReference type="PROSITE" id="PS51063"/>
    </source>
</evidence>
<dbReference type="Gene3D" id="1.10.10.10">
    <property type="entry name" value="Winged helix-like DNA-binding domain superfamily/Winged helix DNA-binding domain"/>
    <property type="match status" value="1"/>
</dbReference>
<dbReference type="SUPFAM" id="SSF51206">
    <property type="entry name" value="cAMP-binding domain-like"/>
    <property type="match status" value="1"/>
</dbReference>
<dbReference type="InterPro" id="IPR018490">
    <property type="entry name" value="cNMP-bd_dom_sf"/>
</dbReference>
<protein>
    <submittedName>
        <fullName evidence="5">CRP-like cAMP-binding protein</fullName>
    </submittedName>
</protein>
<keyword evidence="2" id="KW-0238">DNA-binding</keyword>
<keyword evidence="1" id="KW-0805">Transcription regulation</keyword>
<dbReference type="InterPro" id="IPR036390">
    <property type="entry name" value="WH_DNA-bd_sf"/>
</dbReference>
<evidence type="ECO:0000256" key="2">
    <source>
        <dbReference type="ARBA" id="ARBA00023125"/>
    </source>
</evidence>
<dbReference type="Pfam" id="PF13545">
    <property type="entry name" value="HTH_Crp_2"/>
    <property type="match status" value="1"/>
</dbReference>
<organism evidence="5 6">
    <name type="scientific">Devosia subaequoris</name>
    <dbReference type="NCBI Taxonomy" id="395930"/>
    <lineage>
        <taxon>Bacteria</taxon>
        <taxon>Pseudomonadati</taxon>
        <taxon>Pseudomonadota</taxon>
        <taxon>Alphaproteobacteria</taxon>
        <taxon>Hyphomicrobiales</taxon>
        <taxon>Devosiaceae</taxon>
        <taxon>Devosia</taxon>
    </lineage>
</organism>
<dbReference type="GO" id="GO:0006355">
    <property type="term" value="P:regulation of DNA-templated transcription"/>
    <property type="evidence" value="ECO:0007669"/>
    <property type="project" value="InterPro"/>
</dbReference>
<dbReference type="SUPFAM" id="SSF46785">
    <property type="entry name" value="Winged helix' DNA-binding domain"/>
    <property type="match status" value="1"/>
</dbReference>
<comment type="caution">
    <text evidence="5">The sequence shown here is derived from an EMBL/GenBank/DDBJ whole genome shotgun (WGS) entry which is preliminary data.</text>
</comment>
<dbReference type="SMART" id="SM00419">
    <property type="entry name" value="HTH_CRP"/>
    <property type="match status" value="1"/>
</dbReference>
<accession>A0A7W6IJ08</accession>
<name>A0A7W6IJ08_9HYPH</name>
<evidence type="ECO:0000313" key="5">
    <source>
        <dbReference type="EMBL" id="MBB4050405.1"/>
    </source>
</evidence>
<feature type="domain" description="HTH crp-type" evidence="4">
    <location>
        <begin position="142"/>
        <end position="216"/>
    </location>
</feature>
<dbReference type="Gene3D" id="2.60.120.10">
    <property type="entry name" value="Jelly Rolls"/>
    <property type="match status" value="1"/>
</dbReference>
<dbReference type="EMBL" id="JACIEW010000001">
    <property type="protein sequence ID" value="MBB4050405.1"/>
    <property type="molecule type" value="Genomic_DNA"/>
</dbReference>
<dbReference type="InterPro" id="IPR036388">
    <property type="entry name" value="WH-like_DNA-bd_sf"/>
</dbReference>